<dbReference type="PANTHER" id="PTHR42723">
    <property type="entry name" value="CHLOROPHYLL SYNTHASE"/>
    <property type="match status" value="1"/>
</dbReference>
<dbReference type="PANTHER" id="PTHR42723:SF1">
    <property type="entry name" value="CHLOROPHYLL SYNTHASE, CHLOROPLASTIC"/>
    <property type="match status" value="1"/>
</dbReference>
<keyword evidence="3 5" id="KW-1133">Transmembrane helix</keyword>
<feature type="transmembrane region" description="Helical" evidence="5">
    <location>
        <begin position="44"/>
        <end position="64"/>
    </location>
</feature>
<name>A0A1F4UL78_UNCKA</name>
<feature type="transmembrane region" description="Helical" evidence="5">
    <location>
        <begin position="94"/>
        <end position="111"/>
    </location>
</feature>
<dbReference type="EMBL" id="MEUW01000001">
    <property type="protein sequence ID" value="OGC44983.1"/>
    <property type="molecule type" value="Genomic_DNA"/>
</dbReference>
<reference evidence="6 7" key="1">
    <citation type="journal article" date="2016" name="Nat. Commun.">
        <title>Thousands of microbial genomes shed light on interconnected biogeochemical processes in an aquifer system.</title>
        <authorList>
            <person name="Anantharaman K."/>
            <person name="Brown C.T."/>
            <person name="Hug L.A."/>
            <person name="Sharon I."/>
            <person name="Castelle C.J."/>
            <person name="Probst A.J."/>
            <person name="Thomas B.C."/>
            <person name="Singh A."/>
            <person name="Wilkins M.J."/>
            <person name="Karaoz U."/>
            <person name="Brodie E.L."/>
            <person name="Williams K.H."/>
            <person name="Hubbard S.S."/>
            <person name="Banfield J.F."/>
        </authorList>
    </citation>
    <scope>NUCLEOTIDE SEQUENCE [LARGE SCALE GENOMIC DNA]</scope>
</reference>
<feature type="transmembrane region" description="Helical" evidence="5">
    <location>
        <begin position="231"/>
        <end position="248"/>
    </location>
</feature>
<evidence type="ECO:0000313" key="6">
    <source>
        <dbReference type="EMBL" id="OGC44983.1"/>
    </source>
</evidence>
<evidence type="ECO:0000256" key="1">
    <source>
        <dbReference type="ARBA" id="ARBA00004141"/>
    </source>
</evidence>
<dbReference type="Pfam" id="PF01040">
    <property type="entry name" value="UbiA"/>
    <property type="match status" value="1"/>
</dbReference>
<dbReference type="InterPro" id="IPR044878">
    <property type="entry name" value="UbiA_sf"/>
</dbReference>
<dbReference type="InterPro" id="IPR000537">
    <property type="entry name" value="UbiA_prenyltransferase"/>
</dbReference>
<dbReference type="STRING" id="1802613.A2V54_02700"/>
<sequence>MGKFLRKLKIYIRLTRWEDYFTFTQLVFGFLLARNFVISGEDEVLLIKTIFVLAPLLYGGIYTLNNIVDADLDRLNPKKADRPIPVGEITKSQAGRISAILISAGILGAYLVDLRVFYMAISFLAINIVYTFWAKHVPYLSIVVNSITHLLRLLFGMWLAGSFQYGYVALVFALGLINGTVFRYIKEIKEGAIEARPVLRFYKLKSLWAIFYLVLAGIGLFVVFGRPWEKAVGLFFIAMHLFNSIGYFRSQKIKRLIDFSWR</sequence>
<accession>A0A1F4UL78</accession>
<dbReference type="Gene3D" id="1.10.357.140">
    <property type="entry name" value="UbiA prenyltransferase"/>
    <property type="match status" value="1"/>
</dbReference>
<evidence type="ECO:0000256" key="5">
    <source>
        <dbReference type="SAM" id="Phobius"/>
    </source>
</evidence>
<dbReference type="GO" id="GO:0016020">
    <property type="term" value="C:membrane"/>
    <property type="evidence" value="ECO:0007669"/>
    <property type="project" value="UniProtKB-SubCell"/>
</dbReference>
<protein>
    <recommendedName>
        <fullName evidence="8">Prenyltransferase</fullName>
    </recommendedName>
</protein>
<feature type="transmembrane region" description="Helical" evidence="5">
    <location>
        <begin position="165"/>
        <end position="185"/>
    </location>
</feature>
<feature type="transmembrane region" description="Helical" evidence="5">
    <location>
        <begin position="206"/>
        <end position="225"/>
    </location>
</feature>
<feature type="transmembrane region" description="Helical" evidence="5">
    <location>
        <begin position="20"/>
        <end position="38"/>
    </location>
</feature>
<comment type="caution">
    <text evidence="6">The sequence shown here is derived from an EMBL/GenBank/DDBJ whole genome shotgun (WGS) entry which is preliminary data.</text>
</comment>
<evidence type="ECO:0000256" key="3">
    <source>
        <dbReference type="ARBA" id="ARBA00022989"/>
    </source>
</evidence>
<dbReference type="Proteomes" id="UP000176583">
    <property type="component" value="Unassembled WGS sequence"/>
</dbReference>
<evidence type="ECO:0000256" key="4">
    <source>
        <dbReference type="ARBA" id="ARBA00023136"/>
    </source>
</evidence>
<dbReference type="InterPro" id="IPR050475">
    <property type="entry name" value="Prenyltransferase_related"/>
</dbReference>
<evidence type="ECO:0008006" key="8">
    <source>
        <dbReference type="Google" id="ProtNLM"/>
    </source>
</evidence>
<keyword evidence="4 5" id="KW-0472">Membrane</keyword>
<proteinExistence type="predicted"/>
<organism evidence="6 7">
    <name type="scientific">candidate division WWE3 bacterium RBG_19FT_COMBO_53_11</name>
    <dbReference type="NCBI Taxonomy" id="1802613"/>
    <lineage>
        <taxon>Bacteria</taxon>
        <taxon>Katanobacteria</taxon>
    </lineage>
</organism>
<dbReference type="GO" id="GO:0016765">
    <property type="term" value="F:transferase activity, transferring alkyl or aryl (other than methyl) groups"/>
    <property type="evidence" value="ECO:0007669"/>
    <property type="project" value="InterPro"/>
</dbReference>
<gene>
    <name evidence="6" type="ORF">A2V54_02700</name>
</gene>
<keyword evidence="2 5" id="KW-0812">Transmembrane</keyword>
<evidence type="ECO:0000256" key="2">
    <source>
        <dbReference type="ARBA" id="ARBA00022692"/>
    </source>
</evidence>
<evidence type="ECO:0000313" key="7">
    <source>
        <dbReference type="Proteomes" id="UP000176583"/>
    </source>
</evidence>
<dbReference type="AlphaFoldDB" id="A0A1F4UL78"/>
<comment type="subcellular location">
    <subcellularLocation>
        <location evidence="1">Membrane</location>
        <topology evidence="1">Multi-pass membrane protein</topology>
    </subcellularLocation>
</comment>